<comment type="pathway">
    <text evidence="2">Protein modification; protein ubiquitination.</text>
</comment>
<comment type="caution">
    <text evidence="16">The sequence shown here is derived from an EMBL/GenBank/DDBJ whole genome shotgun (WGS) entry which is preliminary data.</text>
</comment>
<gene>
    <name evidence="16" type="ORF">EW145_g639</name>
</gene>
<evidence type="ECO:0000256" key="11">
    <source>
        <dbReference type="ARBA" id="ARBA00022927"/>
    </source>
</evidence>
<evidence type="ECO:0000256" key="15">
    <source>
        <dbReference type="SAM" id="SignalP"/>
    </source>
</evidence>
<organism evidence="16 17">
    <name type="scientific">Phellinidium pouzarii</name>
    <dbReference type="NCBI Taxonomy" id="167371"/>
    <lineage>
        <taxon>Eukaryota</taxon>
        <taxon>Fungi</taxon>
        <taxon>Dikarya</taxon>
        <taxon>Basidiomycota</taxon>
        <taxon>Agaricomycotina</taxon>
        <taxon>Agaricomycetes</taxon>
        <taxon>Hymenochaetales</taxon>
        <taxon>Hymenochaetaceae</taxon>
        <taxon>Phellinidium</taxon>
    </lineage>
</organism>
<evidence type="ECO:0000256" key="12">
    <source>
        <dbReference type="ARBA" id="ARBA00022989"/>
    </source>
</evidence>
<evidence type="ECO:0000256" key="8">
    <source>
        <dbReference type="ARBA" id="ARBA00022771"/>
    </source>
</evidence>
<evidence type="ECO:0000313" key="16">
    <source>
        <dbReference type="EMBL" id="THH11498.1"/>
    </source>
</evidence>
<keyword evidence="13" id="KW-0472">Membrane</keyword>
<keyword evidence="10" id="KW-0862">Zinc</keyword>
<evidence type="ECO:0000256" key="2">
    <source>
        <dbReference type="ARBA" id="ARBA00004906"/>
    </source>
</evidence>
<protein>
    <recommendedName>
        <fullName evidence="18">RING-type domain-containing protein</fullName>
    </recommendedName>
</protein>
<dbReference type="GO" id="GO:0005778">
    <property type="term" value="C:peroxisomal membrane"/>
    <property type="evidence" value="ECO:0007669"/>
    <property type="project" value="UniProtKB-SubCell"/>
</dbReference>
<keyword evidence="8" id="KW-0863">Zinc-finger</keyword>
<evidence type="ECO:0000256" key="4">
    <source>
        <dbReference type="ARBA" id="ARBA00022448"/>
    </source>
</evidence>
<dbReference type="Proteomes" id="UP000308199">
    <property type="component" value="Unassembled WGS sequence"/>
</dbReference>
<evidence type="ECO:0000256" key="6">
    <source>
        <dbReference type="ARBA" id="ARBA00022692"/>
    </source>
</evidence>
<evidence type="ECO:0000256" key="14">
    <source>
        <dbReference type="ARBA" id="ARBA00023140"/>
    </source>
</evidence>
<keyword evidence="5" id="KW-0808">Transferase</keyword>
<sequence>MVWHAFTEFLLLLLPALSSRAFRRSYNQLNLRLRNFRWSSILPSTSPLSSEKTVVQRGHFSSLPSDQCAICAEDSSFNISSPADASETLSTYLNSVAYASVADGSLKRDDIDSSPVVSEVDEPPPHPITTPYAASCGHIYCYVCLSGRLIRALDDGDEGWVCLRCAEIVRSSERVHALCEDDSTRTSEGLASDVDELASFESDMSFDSESEQPCD</sequence>
<dbReference type="AlphaFoldDB" id="A0A4S4LJF3"/>
<evidence type="ECO:0000256" key="5">
    <source>
        <dbReference type="ARBA" id="ARBA00022679"/>
    </source>
</evidence>
<evidence type="ECO:0000313" key="17">
    <source>
        <dbReference type="Proteomes" id="UP000308199"/>
    </source>
</evidence>
<feature type="chain" id="PRO_5020627889" description="RING-type domain-containing protein" evidence="15">
    <location>
        <begin position="22"/>
        <end position="215"/>
    </location>
</feature>
<dbReference type="PANTHER" id="PTHR23350">
    <property type="entry name" value="PEROXISOME ASSEMBLY PROTEIN 10"/>
    <property type="match status" value="1"/>
</dbReference>
<feature type="signal peptide" evidence="15">
    <location>
        <begin position="1"/>
        <end position="21"/>
    </location>
</feature>
<evidence type="ECO:0000256" key="13">
    <source>
        <dbReference type="ARBA" id="ARBA00023136"/>
    </source>
</evidence>
<evidence type="ECO:0000256" key="1">
    <source>
        <dbReference type="ARBA" id="ARBA00004585"/>
    </source>
</evidence>
<keyword evidence="4" id="KW-0813">Transport</keyword>
<evidence type="ECO:0000256" key="9">
    <source>
        <dbReference type="ARBA" id="ARBA00022786"/>
    </source>
</evidence>
<comment type="subcellular location">
    <subcellularLocation>
        <location evidence="1">Peroxisome membrane</location>
        <topology evidence="1">Multi-pass membrane protein</topology>
    </subcellularLocation>
</comment>
<dbReference type="GO" id="GO:0016558">
    <property type="term" value="P:protein import into peroxisome matrix"/>
    <property type="evidence" value="ECO:0007669"/>
    <property type="project" value="InterPro"/>
</dbReference>
<keyword evidence="15" id="KW-0732">Signal</keyword>
<evidence type="ECO:0000256" key="7">
    <source>
        <dbReference type="ARBA" id="ARBA00022723"/>
    </source>
</evidence>
<dbReference type="OrthoDB" id="1701437at2759"/>
<accession>A0A4S4LJF3</accession>
<dbReference type="SUPFAM" id="SSF57850">
    <property type="entry name" value="RING/U-box"/>
    <property type="match status" value="1"/>
</dbReference>
<dbReference type="InterPro" id="IPR025654">
    <property type="entry name" value="PEX2/10"/>
</dbReference>
<dbReference type="GO" id="GO:0008270">
    <property type="term" value="F:zinc ion binding"/>
    <property type="evidence" value="ECO:0007669"/>
    <property type="project" value="UniProtKB-KW"/>
</dbReference>
<keyword evidence="7" id="KW-0479">Metal-binding</keyword>
<keyword evidence="11" id="KW-0653">Protein transport</keyword>
<keyword evidence="6" id="KW-0812">Transmembrane</keyword>
<keyword evidence="9" id="KW-0833">Ubl conjugation pathway</keyword>
<evidence type="ECO:0000256" key="10">
    <source>
        <dbReference type="ARBA" id="ARBA00022833"/>
    </source>
</evidence>
<reference evidence="16 17" key="1">
    <citation type="submission" date="2019-02" db="EMBL/GenBank/DDBJ databases">
        <title>Genome sequencing of the rare red list fungi Phellinidium pouzarii.</title>
        <authorList>
            <person name="Buettner E."/>
            <person name="Kellner H."/>
        </authorList>
    </citation>
    <scope>NUCLEOTIDE SEQUENCE [LARGE SCALE GENOMIC DNA]</scope>
    <source>
        <strain evidence="16 17">DSM 108285</strain>
    </source>
</reference>
<dbReference type="GO" id="GO:0016740">
    <property type="term" value="F:transferase activity"/>
    <property type="evidence" value="ECO:0007669"/>
    <property type="project" value="UniProtKB-KW"/>
</dbReference>
<dbReference type="EMBL" id="SGPK01000013">
    <property type="protein sequence ID" value="THH11498.1"/>
    <property type="molecule type" value="Genomic_DNA"/>
</dbReference>
<comment type="similarity">
    <text evidence="3">Belongs to the pex2/pex10/pex12 family.</text>
</comment>
<name>A0A4S4LJF3_9AGAM</name>
<dbReference type="PANTHER" id="PTHR23350:SF4">
    <property type="entry name" value="PEROXISOME BIOGENESIS FACTOR 2"/>
    <property type="match status" value="1"/>
</dbReference>
<evidence type="ECO:0000256" key="3">
    <source>
        <dbReference type="ARBA" id="ARBA00008704"/>
    </source>
</evidence>
<proteinExistence type="inferred from homology"/>
<evidence type="ECO:0008006" key="18">
    <source>
        <dbReference type="Google" id="ProtNLM"/>
    </source>
</evidence>
<keyword evidence="12" id="KW-1133">Transmembrane helix</keyword>
<keyword evidence="17" id="KW-1185">Reference proteome</keyword>
<keyword evidence="14" id="KW-0576">Peroxisome</keyword>